<feature type="domain" description="GST C-terminal" evidence="8">
    <location>
        <begin position="95"/>
        <end position="227"/>
    </location>
</feature>
<dbReference type="Gene3D" id="1.20.1050.130">
    <property type="match status" value="1"/>
</dbReference>
<organism evidence="9 10">
    <name type="scientific">Rhodofomes roseus</name>
    <dbReference type="NCBI Taxonomy" id="34475"/>
    <lineage>
        <taxon>Eukaryota</taxon>
        <taxon>Fungi</taxon>
        <taxon>Dikarya</taxon>
        <taxon>Basidiomycota</taxon>
        <taxon>Agaricomycotina</taxon>
        <taxon>Agaricomycetes</taxon>
        <taxon>Polyporales</taxon>
        <taxon>Rhodofomes</taxon>
    </lineage>
</organism>
<proteinExistence type="inferred from homology"/>
<reference evidence="9 10" key="1">
    <citation type="submission" date="2019-01" db="EMBL/GenBank/DDBJ databases">
        <title>Genome sequencing of the rare red list fungi Fomitopsis rosea.</title>
        <authorList>
            <person name="Buettner E."/>
            <person name="Kellner H."/>
        </authorList>
    </citation>
    <scope>NUCLEOTIDE SEQUENCE [LARGE SCALE GENOMIC DNA]</scope>
    <source>
        <strain evidence="9 10">DSM 105464</strain>
    </source>
</reference>
<evidence type="ECO:0000256" key="2">
    <source>
        <dbReference type="ARBA" id="ARBA00012452"/>
    </source>
</evidence>
<name>A0A4Y9Z3X3_9APHY</name>
<dbReference type="FunFam" id="1.20.1050.130:FF:000016">
    <property type="entry name" value="Glutathione S-transferase 1"/>
    <property type="match status" value="1"/>
</dbReference>
<dbReference type="GO" id="GO:0005737">
    <property type="term" value="C:cytoplasm"/>
    <property type="evidence" value="ECO:0007669"/>
    <property type="project" value="UniProtKB-ARBA"/>
</dbReference>
<dbReference type="InterPro" id="IPR040079">
    <property type="entry name" value="Glutathione_S-Trfase"/>
</dbReference>
<dbReference type="CDD" id="cd03048">
    <property type="entry name" value="GST_N_Ure2p_like"/>
    <property type="match status" value="1"/>
</dbReference>
<evidence type="ECO:0000256" key="4">
    <source>
        <dbReference type="ARBA" id="ARBA00047960"/>
    </source>
</evidence>
<evidence type="ECO:0000313" key="10">
    <source>
        <dbReference type="Proteomes" id="UP000298390"/>
    </source>
</evidence>
<dbReference type="GO" id="GO:0004364">
    <property type="term" value="F:glutathione transferase activity"/>
    <property type="evidence" value="ECO:0007669"/>
    <property type="project" value="UniProtKB-EC"/>
</dbReference>
<dbReference type="PROSITE" id="PS50404">
    <property type="entry name" value="GST_NTER"/>
    <property type="match status" value="1"/>
</dbReference>
<evidence type="ECO:0000256" key="3">
    <source>
        <dbReference type="ARBA" id="ARBA00022679"/>
    </source>
</evidence>
<dbReference type="GO" id="GO:0005634">
    <property type="term" value="C:nucleus"/>
    <property type="evidence" value="ECO:0007669"/>
    <property type="project" value="UniProtKB-ARBA"/>
</dbReference>
<comment type="function">
    <text evidence="5">Involved in the oxidative stress response and detoxification.</text>
</comment>
<dbReference type="InterPro" id="IPR010987">
    <property type="entry name" value="Glutathione-S-Trfase_C-like"/>
</dbReference>
<dbReference type="SUPFAM" id="SSF47616">
    <property type="entry name" value="GST C-terminal domain-like"/>
    <property type="match status" value="1"/>
</dbReference>
<dbReference type="InterPro" id="IPR036249">
    <property type="entry name" value="Thioredoxin-like_sf"/>
</dbReference>
<comment type="caution">
    <text evidence="9">The sequence shown here is derived from an EMBL/GenBank/DDBJ whole genome shotgun (WGS) entry which is preliminary data.</text>
</comment>
<dbReference type="SUPFAM" id="SSF52833">
    <property type="entry name" value="Thioredoxin-like"/>
    <property type="match status" value="1"/>
</dbReference>
<dbReference type="SFLD" id="SFLDG00358">
    <property type="entry name" value="Main_(cytGST)"/>
    <property type="match status" value="1"/>
</dbReference>
<dbReference type="InterPro" id="IPR004046">
    <property type="entry name" value="GST_C"/>
</dbReference>
<dbReference type="PANTHER" id="PTHR44051:SF3">
    <property type="entry name" value="TRANSCRIPTIONAL REGULATOR URE2"/>
    <property type="match status" value="1"/>
</dbReference>
<dbReference type="AlphaFoldDB" id="A0A4Y9Z3X3"/>
<dbReference type="Proteomes" id="UP000298390">
    <property type="component" value="Unassembled WGS sequence"/>
</dbReference>
<gene>
    <name evidence="9" type="ORF">EVJ58_g944</name>
</gene>
<protein>
    <recommendedName>
        <fullName evidence="2">glutathione transferase</fullName>
        <ecNumber evidence="2">2.5.1.18</ecNumber>
    </recommendedName>
</protein>
<evidence type="ECO:0000313" key="9">
    <source>
        <dbReference type="EMBL" id="TFY68541.1"/>
    </source>
</evidence>
<evidence type="ECO:0000259" key="7">
    <source>
        <dbReference type="PROSITE" id="PS50404"/>
    </source>
</evidence>
<dbReference type="EMBL" id="SEKV01000028">
    <property type="protein sequence ID" value="TFY68541.1"/>
    <property type="molecule type" value="Genomic_DNA"/>
</dbReference>
<dbReference type="Pfam" id="PF00043">
    <property type="entry name" value="GST_C"/>
    <property type="match status" value="1"/>
</dbReference>
<sequence length="227" mass="26200">MSHGKQFTLISSPTGPNAWKVDFVLLELGLEYESKFLDFTKLEQKAPDHTKYNPNGRIPTLIDHSNNDFVVWESDAIMLYLVEKYDTERKISVSDFNEKFEQVQWLFFQASGQGPYFGQAVWFMHYHPEKISSAVERYQAETIRVLGVLDGVLSKREWLVGGKCTIADLSFVPWNLYALRVILKDRPDVDVPKDYPAYYKWHRAMFARESVAKIAAPAEAALIERGR</sequence>
<dbReference type="PROSITE" id="PS50405">
    <property type="entry name" value="GST_CTER"/>
    <property type="match status" value="1"/>
</dbReference>
<comment type="similarity">
    <text evidence="1 6">Belongs to the GST superfamily.</text>
</comment>
<dbReference type="EC" id="2.5.1.18" evidence="2"/>
<dbReference type="PANTHER" id="PTHR44051">
    <property type="entry name" value="GLUTATHIONE S-TRANSFERASE-RELATED"/>
    <property type="match status" value="1"/>
</dbReference>
<dbReference type="Pfam" id="PF02798">
    <property type="entry name" value="GST_N"/>
    <property type="match status" value="1"/>
</dbReference>
<dbReference type="InterPro" id="IPR004045">
    <property type="entry name" value="Glutathione_S-Trfase_N"/>
</dbReference>
<evidence type="ECO:0000259" key="8">
    <source>
        <dbReference type="PROSITE" id="PS50405"/>
    </source>
</evidence>
<evidence type="ECO:0000256" key="6">
    <source>
        <dbReference type="RuleBase" id="RU003494"/>
    </source>
</evidence>
<dbReference type="SFLD" id="SFLDG01151">
    <property type="entry name" value="Main.2:_Nu-like"/>
    <property type="match status" value="1"/>
</dbReference>
<feature type="domain" description="GST N-terminal" evidence="7">
    <location>
        <begin position="5"/>
        <end position="89"/>
    </location>
</feature>
<comment type="catalytic activity">
    <reaction evidence="4">
        <text>RX + glutathione = an S-substituted glutathione + a halide anion + H(+)</text>
        <dbReference type="Rhea" id="RHEA:16437"/>
        <dbReference type="ChEBI" id="CHEBI:15378"/>
        <dbReference type="ChEBI" id="CHEBI:16042"/>
        <dbReference type="ChEBI" id="CHEBI:17792"/>
        <dbReference type="ChEBI" id="CHEBI:57925"/>
        <dbReference type="ChEBI" id="CHEBI:90779"/>
        <dbReference type="EC" id="2.5.1.18"/>
    </reaction>
</comment>
<evidence type="ECO:0000256" key="5">
    <source>
        <dbReference type="ARBA" id="ARBA00060024"/>
    </source>
</evidence>
<dbReference type="InterPro" id="IPR036282">
    <property type="entry name" value="Glutathione-S-Trfase_C_sf"/>
</dbReference>
<dbReference type="STRING" id="34475.A0A4Y9Z3X3"/>
<accession>A0A4Y9Z3X3</accession>
<dbReference type="SFLD" id="SFLDS00019">
    <property type="entry name" value="Glutathione_Transferase_(cytos"/>
    <property type="match status" value="1"/>
</dbReference>
<evidence type="ECO:0000256" key="1">
    <source>
        <dbReference type="ARBA" id="ARBA00007409"/>
    </source>
</evidence>
<keyword evidence="3" id="KW-0808">Transferase</keyword>